<keyword evidence="5" id="KW-0805">Transcription regulation</keyword>
<evidence type="ECO:0000313" key="9">
    <source>
        <dbReference type="Proteomes" id="UP000604730"/>
    </source>
</evidence>
<dbReference type="RefSeq" id="WP_208427972.1">
    <property type="nucleotide sequence ID" value="NZ_JAEPRJ010000001.1"/>
</dbReference>
<evidence type="ECO:0000256" key="4">
    <source>
        <dbReference type="ARBA" id="ARBA00022795"/>
    </source>
</evidence>
<evidence type="ECO:0000259" key="7">
    <source>
        <dbReference type="Pfam" id="PF04316"/>
    </source>
</evidence>
<gene>
    <name evidence="8" type="primary">flgM</name>
    <name evidence="8" type="ORF">JJN12_01165</name>
</gene>
<keyword evidence="6" id="KW-0804">Transcription</keyword>
<dbReference type="InterPro" id="IPR035890">
    <property type="entry name" value="Anti-sigma-28_factor_FlgM_sf"/>
</dbReference>
<keyword evidence="9" id="KW-1185">Reference proteome</keyword>
<evidence type="ECO:0000256" key="6">
    <source>
        <dbReference type="ARBA" id="ARBA00023163"/>
    </source>
</evidence>
<keyword evidence="3" id="KW-0678">Repressor</keyword>
<name>A0ABS1IWY2_9FIRM</name>
<dbReference type="InterPro" id="IPR031316">
    <property type="entry name" value="FlgM_C"/>
</dbReference>
<protein>
    <recommendedName>
        <fullName evidence="2">Negative regulator of flagellin synthesis</fullName>
    </recommendedName>
</protein>
<dbReference type="NCBIfam" id="TIGR03824">
    <property type="entry name" value="FlgM_jcvi"/>
    <property type="match status" value="1"/>
</dbReference>
<dbReference type="EMBL" id="JAEPRJ010000001">
    <property type="protein sequence ID" value="MBK5896398.1"/>
    <property type="molecule type" value="Genomic_DNA"/>
</dbReference>
<evidence type="ECO:0000313" key="8">
    <source>
        <dbReference type="EMBL" id="MBK5896398.1"/>
    </source>
</evidence>
<feature type="domain" description="Anti-sigma-28 factor FlgM C-terminal" evidence="7">
    <location>
        <begin position="32"/>
        <end position="86"/>
    </location>
</feature>
<sequence length="89" mass="9638">MRVDNFGQISNAYNVSKARKPEAVAKTERGSDTVEISDAAKTFQVARTAVNSASDVRTDKVAQLKSAIENGTYSVSARDIADKLLEGRF</sequence>
<proteinExistence type="inferred from homology"/>
<keyword evidence="8" id="KW-0969">Cilium</keyword>
<keyword evidence="8" id="KW-0966">Cell projection</keyword>
<organism evidence="8 9">
    <name type="scientific">Catonella massiliensis</name>
    <dbReference type="NCBI Taxonomy" id="2799636"/>
    <lineage>
        <taxon>Bacteria</taxon>
        <taxon>Bacillati</taxon>
        <taxon>Bacillota</taxon>
        <taxon>Clostridia</taxon>
        <taxon>Lachnospirales</taxon>
        <taxon>Lachnospiraceae</taxon>
        <taxon>Catonella</taxon>
    </lineage>
</organism>
<dbReference type="Pfam" id="PF04316">
    <property type="entry name" value="FlgM"/>
    <property type="match status" value="1"/>
</dbReference>
<dbReference type="Proteomes" id="UP000604730">
    <property type="component" value="Unassembled WGS sequence"/>
</dbReference>
<keyword evidence="4" id="KW-1005">Bacterial flagellum biogenesis</keyword>
<keyword evidence="8" id="KW-0282">Flagellum</keyword>
<evidence type="ECO:0000256" key="3">
    <source>
        <dbReference type="ARBA" id="ARBA00022491"/>
    </source>
</evidence>
<dbReference type="SUPFAM" id="SSF101498">
    <property type="entry name" value="Anti-sigma factor FlgM"/>
    <property type="match status" value="1"/>
</dbReference>
<reference evidence="8 9" key="1">
    <citation type="submission" date="2021-01" db="EMBL/GenBank/DDBJ databases">
        <title>Isolation and description of Catonella massiliensis sp. nov., a novel Catonella species, isolated from a stable periodontitis subject.</title>
        <authorList>
            <person name="Antezack A."/>
            <person name="Boxberger M."/>
            <person name="La Scola B."/>
            <person name="Monnet-Corti V."/>
        </authorList>
    </citation>
    <scope>NUCLEOTIDE SEQUENCE [LARGE SCALE GENOMIC DNA]</scope>
    <source>
        <strain evidence="8 9">Marseille-Q4567</strain>
    </source>
</reference>
<accession>A0ABS1IWY2</accession>
<comment type="similarity">
    <text evidence="1">Belongs to the FlgM family.</text>
</comment>
<evidence type="ECO:0000256" key="2">
    <source>
        <dbReference type="ARBA" id="ARBA00017823"/>
    </source>
</evidence>
<dbReference type="InterPro" id="IPR007412">
    <property type="entry name" value="FlgM"/>
</dbReference>
<comment type="caution">
    <text evidence="8">The sequence shown here is derived from an EMBL/GenBank/DDBJ whole genome shotgun (WGS) entry which is preliminary data.</text>
</comment>
<evidence type="ECO:0000256" key="1">
    <source>
        <dbReference type="ARBA" id="ARBA00005322"/>
    </source>
</evidence>
<evidence type="ECO:0000256" key="5">
    <source>
        <dbReference type="ARBA" id="ARBA00023015"/>
    </source>
</evidence>